<name>A0A9D4YUW8_CHLVU</name>
<keyword evidence="5" id="KW-0904">Protein phosphatase</keyword>
<dbReference type="InterPro" id="IPR001763">
    <property type="entry name" value="Rhodanese-like_dom"/>
</dbReference>
<sequence>MLEQHSTGTGSSLEFDILQLSQRWEAQRTIRSGNTPGPALRGTRAALASISANTAPRFDRNNPFNVACQRQAGNAENQQPGRAVTPEHAFTFDKSVAATARPQAGGASCDSPSPDITFRGRLSFAAAEADSARKYDSQCTALCQRQKGVSNKRKLLISPGADMSAAFPTLVKPFAKQRRRSLSHADARWSGLALAADPAADGAAAAPAEGALVATDSDACSLLKYWSDPLPVPAGLASEAVAVPAGGGAGAAQVAGDEDMGDTASPVSSVNAGPAAMCSPALAATACSGLGNSPIQLMPLSPIPGHQQHVLPTVDQPDCAFPAITATTMRDLLVHGAPTFGLDGFVIVDCRHAYEFDGGRLPGAVHFTTPEAIQGFLAQAHSGKAGCAPAAAGSGDLWQRTAIIFHCEFSTERGPRAAKWVRNQDRAAHMHDYPALSHPHVFVLQGGYKAFWRAFPELCEGGYRPMDHPDFTEQLKACHKVVKQAWAKTTHTYGLKQRQRRPSYRLRQSSGAPSGSTRDCDMAPAEEVVMKGPPPAWRAAQHSTRTHT</sequence>
<evidence type="ECO:0000313" key="10">
    <source>
        <dbReference type="Proteomes" id="UP001055712"/>
    </source>
</evidence>
<dbReference type="SUPFAM" id="SSF52821">
    <property type="entry name" value="Rhodanese/Cell cycle control phosphatase"/>
    <property type="match status" value="1"/>
</dbReference>
<dbReference type="PROSITE" id="PS50206">
    <property type="entry name" value="RHODANESE_3"/>
    <property type="match status" value="1"/>
</dbReference>
<dbReference type="OrthoDB" id="514271at2759"/>
<reference evidence="9" key="2">
    <citation type="submission" date="2020-11" db="EMBL/GenBank/DDBJ databases">
        <authorList>
            <person name="Cecchin M."/>
            <person name="Marcolungo L."/>
            <person name="Rossato M."/>
            <person name="Girolomoni L."/>
            <person name="Cosentino E."/>
            <person name="Cuine S."/>
            <person name="Li-Beisson Y."/>
            <person name="Delledonne M."/>
            <person name="Ballottari M."/>
        </authorList>
    </citation>
    <scope>NUCLEOTIDE SEQUENCE</scope>
    <source>
        <strain evidence="9">211/11P</strain>
        <tissue evidence="9">Whole cell</tissue>
    </source>
</reference>
<dbReference type="GO" id="GO:0000086">
    <property type="term" value="P:G2/M transition of mitotic cell cycle"/>
    <property type="evidence" value="ECO:0007669"/>
    <property type="project" value="TreeGrafter"/>
</dbReference>
<evidence type="ECO:0000256" key="3">
    <source>
        <dbReference type="ARBA" id="ARBA00022618"/>
    </source>
</evidence>
<dbReference type="GO" id="GO:0110032">
    <property type="term" value="P:positive regulation of G2/MI transition of meiotic cell cycle"/>
    <property type="evidence" value="ECO:0007669"/>
    <property type="project" value="TreeGrafter"/>
</dbReference>
<evidence type="ECO:0000256" key="6">
    <source>
        <dbReference type="ARBA" id="ARBA00023306"/>
    </source>
</evidence>
<dbReference type="GO" id="GO:0004725">
    <property type="term" value="F:protein tyrosine phosphatase activity"/>
    <property type="evidence" value="ECO:0007669"/>
    <property type="project" value="UniProtKB-EC"/>
</dbReference>
<organism evidence="9 10">
    <name type="scientific">Chlorella vulgaris</name>
    <name type="common">Green alga</name>
    <dbReference type="NCBI Taxonomy" id="3077"/>
    <lineage>
        <taxon>Eukaryota</taxon>
        <taxon>Viridiplantae</taxon>
        <taxon>Chlorophyta</taxon>
        <taxon>core chlorophytes</taxon>
        <taxon>Trebouxiophyceae</taxon>
        <taxon>Chlorellales</taxon>
        <taxon>Chlorellaceae</taxon>
        <taxon>Chlorella clade</taxon>
        <taxon>Chlorella</taxon>
    </lineage>
</organism>
<dbReference type="GO" id="GO:0005634">
    <property type="term" value="C:nucleus"/>
    <property type="evidence" value="ECO:0007669"/>
    <property type="project" value="TreeGrafter"/>
</dbReference>
<dbReference type="Proteomes" id="UP001055712">
    <property type="component" value="Unassembled WGS sequence"/>
</dbReference>
<dbReference type="GO" id="GO:0051301">
    <property type="term" value="P:cell division"/>
    <property type="evidence" value="ECO:0007669"/>
    <property type="project" value="UniProtKB-KW"/>
</dbReference>
<comment type="caution">
    <text evidence="9">The sequence shown here is derived from an EMBL/GenBank/DDBJ whole genome shotgun (WGS) entry which is preliminary data.</text>
</comment>
<keyword evidence="4" id="KW-0378">Hydrolase</keyword>
<evidence type="ECO:0000256" key="2">
    <source>
        <dbReference type="ARBA" id="ARBA00013064"/>
    </source>
</evidence>
<comment type="similarity">
    <text evidence="1">Belongs to the MPI phosphatase family.</text>
</comment>
<reference evidence="9" key="1">
    <citation type="journal article" date="2019" name="Plant J.">
        <title>Chlorella vulgaris genome assembly and annotation reveals the molecular basis for metabolic acclimation to high light conditions.</title>
        <authorList>
            <person name="Cecchin M."/>
            <person name="Marcolungo L."/>
            <person name="Rossato M."/>
            <person name="Girolomoni L."/>
            <person name="Cosentino E."/>
            <person name="Cuine S."/>
            <person name="Li-Beisson Y."/>
            <person name="Delledonne M."/>
            <person name="Ballottari M."/>
        </authorList>
    </citation>
    <scope>NUCLEOTIDE SEQUENCE</scope>
    <source>
        <strain evidence="9">211/11P</strain>
    </source>
</reference>
<dbReference type="PANTHER" id="PTHR10828">
    <property type="entry name" value="M-PHASE INDUCER PHOSPHATASE DUAL SPECIFICITY PHOSPHATASE CDC25"/>
    <property type="match status" value="1"/>
</dbReference>
<dbReference type="GO" id="GO:0010971">
    <property type="term" value="P:positive regulation of G2/M transition of mitotic cell cycle"/>
    <property type="evidence" value="ECO:0007669"/>
    <property type="project" value="TreeGrafter"/>
</dbReference>
<dbReference type="PANTHER" id="PTHR10828:SF17">
    <property type="entry name" value="PROTEIN-TYROSINE-PHOSPHATASE"/>
    <property type="match status" value="1"/>
</dbReference>
<dbReference type="PRINTS" id="PR00716">
    <property type="entry name" value="MPIPHPHTASE"/>
</dbReference>
<dbReference type="InterPro" id="IPR036873">
    <property type="entry name" value="Rhodanese-like_dom_sf"/>
</dbReference>
<feature type="compositionally biased region" description="Polar residues" evidence="7">
    <location>
        <begin position="506"/>
        <end position="517"/>
    </location>
</feature>
<evidence type="ECO:0000256" key="4">
    <source>
        <dbReference type="ARBA" id="ARBA00022801"/>
    </source>
</evidence>
<dbReference type="EC" id="3.1.3.48" evidence="2"/>
<protein>
    <recommendedName>
        <fullName evidence="2">protein-tyrosine-phosphatase</fullName>
        <ecNumber evidence="2">3.1.3.48</ecNumber>
    </recommendedName>
</protein>
<evidence type="ECO:0000256" key="1">
    <source>
        <dbReference type="ARBA" id="ARBA00011065"/>
    </source>
</evidence>
<keyword evidence="10" id="KW-1185">Reference proteome</keyword>
<accession>A0A9D4YUW8</accession>
<evidence type="ECO:0000256" key="5">
    <source>
        <dbReference type="ARBA" id="ARBA00022912"/>
    </source>
</evidence>
<dbReference type="EMBL" id="SIDB01000009">
    <property type="protein sequence ID" value="KAI3427916.1"/>
    <property type="molecule type" value="Genomic_DNA"/>
</dbReference>
<evidence type="ECO:0000259" key="8">
    <source>
        <dbReference type="PROSITE" id="PS50206"/>
    </source>
</evidence>
<evidence type="ECO:0000256" key="7">
    <source>
        <dbReference type="SAM" id="MobiDB-lite"/>
    </source>
</evidence>
<feature type="region of interest" description="Disordered" evidence="7">
    <location>
        <begin position="492"/>
        <end position="548"/>
    </location>
</feature>
<gene>
    <name evidence="9" type="ORF">D9Q98_006308</name>
</gene>
<dbReference type="Pfam" id="PF00581">
    <property type="entry name" value="Rhodanese"/>
    <property type="match status" value="1"/>
</dbReference>
<keyword evidence="3" id="KW-0132">Cell division</keyword>
<feature type="region of interest" description="Disordered" evidence="7">
    <location>
        <begin position="247"/>
        <end position="268"/>
    </location>
</feature>
<proteinExistence type="inferred from homology"/>
<dbReference type="AlphaFoldDB" id="A0A9D4YUW8"/>
<dbReference type="SMART" id="SM00450">
    <property type="entry name" value="RHOD"/>
    <property type="match status" value="1"/>
</dbReference>
<keyword evidence="6" id="KW-0131">Cell cycle</keyword>
<dbReference type="Gene3D" id="3.40.250.10">
    <property type="entry name" value="Rhodanese-like domain"/>
    <property type="match status" value="1"/>
</dbReference>
<evidence type="ECO:0000313" key="9">
    <source>
        <dbReference type="EMBL" id="KAI3427916.1"/>
    </source>
</evidence>
<dbReference type="GO" id="GO:0005737">
    <property type="term" value="C:cytoplasm"/>
    <property type="evidence" value="ECO:0007669"/>
    <property type="project" value="TreeGrafter"/>
</dbReference>
<feature type="domain" description="Rhodanese" evidence="8">
    <location>
        <begin position="341"/>
        <end position="460"/>
    </location>
</feature>
<dbReference type="InterPro" id="IPR000751">
    <property type="entry name" value="MPI_Phosphatase"/>
</dbReference>